<dbReference type="EMBL" id="MU005571">
    <property type="protein sequence ID" value="KAF2690326.1"/>
    <property type="molecule type" value="Genomic_DNA"/>
</dbReference>
<protein>
    <submittedName>
        <fullName evidence="2">Uncharacterized protein</fullName>
    </submittedName>
</protein>
<sequence length="220" mass="22813">QQCISTSSPPSSPSWPRLPPPRLSTSATSPPTRPSPPSSPTPSTAPSRAWSSPPASPELSAGHLRSARPARSAPTAIIGSPDAASDFHPRAVSPVPPTSTPMARLPAPSAPTRPASASSARLARPRAPSSRTLPRSLRVSATTPRPCMMLVFSSMFRLMRLALRMFSARPRAAGLSLASVRGYLHATASSHMNMSGAVAYGSCPGGLGWRRVGYCAAASS</sequence>
<evidence type="ECO:0000256" key="1">
    <source>
        <dbReference type="SAM" id="MobiDB-lite"/>
    </source>
</evidence>
<evidence type="ECO:0000313" key="2">
    <source>
        <dbReference type="EMBL" id="KAF2690326.1"/>
    </source>
</evidence>
<dbReference type="Proteomes" id="UP000799291">
    <property type="component" value="Unassembled WGS sequence"/>
</dbReference>
<name>A0A6G1JIN0_9PLEO</name>
<feature type="non-terminal residue" evidence="2">
    <location>
        <position position="1"/>
    </location>
</feature>
<feature type="compositionally biased region" description="Pro residues" evidence="1">
    <location>
        <begin position="10"/>
        <end position="22"/>
    </location>
</feature>
<accession>A0A6G1JIN0</accession>
<feature type="compositionally biased region" description="Pro residues" evidence="1">
    <location>
        <begin position="31"/>
        <end position="40"/>
    </location>
</feature>
<evidence type="ECO:0000313" key="3">
    <source>
        <dbReference type="Proteomes" id="UP000799291"/>
    </source>
</evidence>
<dbReference type="AlphaFoldDB" id="A0A6G1JIN0"/>
<organism evidence="2 3">
    <name type="scientific">Lentithecium fluviatile CBS 122367</name>
    <dbReference type="NCBI Taxonomy" id="1168545"/>
    <lineage>
        <taxon>Eukaryota</taxon>
        <taxon>Fungi</taxon>
        <taxon>Dikarya</taxon>
        <taxon>Ascomycota</taxon>
        <taxon>Pezizomycotina</taxon>
        <taxon>Dothideomycetes</taxon>
        <taxon>Pleosporomycetidae</taxon>
        <taxon>Pleosporales</taxon>
        <taxon>Massarineae</taxon>
        <taxon>Lentitheciaceae</taxon>
        <taxon>Lentithecium</taxon>
    </lineage>
</organism>
<keyword evidence="3" id="KW-1185">Reference proteome</keyword>
<gene>
    <name evidence="2" type="ORF">K458DRAFT_459480</name>
</gene>
<reference evidence="2" key="1">
    <citation type="journal article" date="2020" name="Stud. Mycol.">
        <title>101 Dothideomycetes genomes: a test case for predicting lifestyles and emergence of pathogens.</title>
        <authorList>
            <person name="Haridas S."/>
            <person name="Albert R."/>
            <person name="Binder M."/>
            <person name="Bloem J."/>
            <person name="Labutti K."/>
            <person name="Salamov A."/>
            <person name="Andreopoulos B."/>
            <person name="Baker S."/>
            <person name="Barry K."/>
            <person name="Bills G."/>
            <person name="Bluhm B."/>
            <person name="Cannon C."/>
            <person name="Castanera R."/>
            <person name="Culley D."/>
            <person name="Daum C."/>
            <person name="Ezra D."/>
            <person name="Gonzalez J."/>
            <person name="Henrissat B."/>
            <person name="Kuo A."/>
            <person name="Liang C."/>
            <person name="Lipzen A."/>
            <person name="Lutzoni F."/>
            <person name="Magnuson J."/>
            <person name="Mondo S."/>
            <person name="Nolan M."/>
            <person name="Ohm R."/>
            <person name="Pangilinan J."/>
            <person name="Park H.-J."/>
            <person name="Ramirez L."/>
            <person name="Alfaro M."/>
            <person name="Sun H."/>
            <person name="Tritt A."/>
            <person name="Yoshinaga Y."/>
            <person name="Zwiers L.-H."/>
            <person name="Turgeon B."/>
            <person name="Goodwin S."/>
            <person name="Spatafora J."/>
            <person name="Crous P."/>
            <person name="Grigoriev I."/>
        </authorList>
    </citation>
    <scope>NUCLEOTIDE SEQUENCE</scope>
    <source>
        <strain evidence="2">CBS 122367</strain>
    </source>
</reference>
<feature type="region of interest" description="Disordered" evidence="1">
    <location>
        <begin position="1"/>
        <end position="138"/>
    </location>
</feature>
<feature type="compositionally biased region" description="Low complexity" evidence="1">
    <location>
        <begin position="103"/>
        <end position="132"/>
    </location>
</feature>
<proteinExistence type="predicted"/>
<feature type="compositionally biased region" description="Low complexity" evidence="1">
    <location>
        <begin position="41"/>
        <end position="53"/>
    </location>
</feature>